<dbReference type="PANTHER" id="PTHR44376">
    <property type="entry name" value="TRANSCRIPTIONAL REGULATOR OF FILAMENTOUS GROWTH FLO8"/>
    <property type="match status" value="1"/>
</dbReference>
<dbReference type="InterPro" id="IPR044716">
    <property type="entry name" value="LEUNIG-like"/>
</dbReference>
<dbReference type="PANTHER" id="PTHR44376:SF5">
    <property type="entry name" value="TRANSCRIPTIONAL COREPRESSOR LEUNIG ISOFORM X1"/>
    <property type="match status" value="1"/>
</dbReference>
<proteinExistence type="predicted"/>
<dbReference type="SMART" id="SM00667">
    <property type="entry name" value="LisH"/>
    <property type="match status" value="1"/>
</dbReference>
<dbReference type="AlphaFoldDB" id="A0A127Z5M3"/>
<feature type="compositionally biased region" description="Low complexity" evidence="1">
    <location>
        <begin position="178"/>
        <end position="187"/>
    </location>
</feature>
<name>A0A127Z5M3_9BASI</name>
<sequence>MNLPRQQQRGDGSGSHPMTAASSTMSWEGDQMLHVYVCDYLRKRGYSQAALALRLEAGLEPDRKVPIDAPQSLLFEWWVVFWEVFASRSLGPKAAVNGGLSADALTYTSYRPPGLPEARSVQNIAPAYPAGAQQIEGPVKTMTQQPPFTRRMSQAGPSSEASSSMQAGLSTRASPPDQQNLQQQQRRLSVTTIPQLDLEASQKLGLARPASRVVIQQCMDMMNLGAKEIDQLTTEEKRALTKRVTHLQTAQNDAQVRLARLHGLQPPKPLVPGSMSMQAQVQGQSMLAPMQQEAASTAEAYNNQPGQKRKGSPNSDADRSRIAMVGPSVQVQDHRSFQQQPGPAPSMRRPSYSTIAAVSSATSPLTPSNAAGLSFSQVSPHPMMQHSPASSAPTPSAHAMNPPHTRRPSVFGPEPTSLSTTSPHKAGMYASGLAGPSVSPLNEWNGLSITASQQQLHPTVLPLQQQQQPVVLPSSHDPSSHQVQLQPAFNSRPPMHPSQTYSGLPSATPQQMAGQKEAAPALFQLDLPPRLAKPSVFGSAASSGDAEGVDGYAAAALNGFAIPPQLAEGSAPPTPFTDLEYDFNDLLSNSTQLSRAGGS</sequence>
<feature type="compositionally biased region" description="Polar residues" evidence="1">
    <location>
        <begin position="497"/>
        <end position="513"/>
    </location>
</feature>
<gene>
    <name evidence="2" type="ORF">SPSC_00148</name>
</gene>
<feature type="region of interest" description="Disordered" evidence="1">
    <location>
        <begin position="279"/>
        <end position="431"/>
    </location>
</feature>
<feature type="compositionally biased region" description="Polar residues" evidence="1">
    <location>
        <begin position="1"/>
        <end position="10"/>
    </location>
</feature>
<dbReference type="OrthoDB" id="5600002at2759"/>
<feature type="compositionally biased region" description="Polar residues" evidence="1">
    <location>
        <begin position="293"/>
        <end position="306"/>
    </location>
</feature>
<evidence type="ECO:0000313" key="2">
    <source>
        <dbReference type="EMBL" id="CDS81966.1"/>
    </source>
</evidence>
<dbReference type="GO" id="GO:0003714">
    <property type="term" value="F:transcription corepressor activity"/>
    <property type="evidence" value="ECO:0007669"/>
    <property type="project" value="InterPro"/>
</dbReference>
<feature type="compositionally biased region" description="Low complexity" evidence="1">
    <location>
        <begin position="152"/>
        <end position="170"/>
    </location>
</feature>
<accession>A0A127Z5M3</accession>
<organism evidence="2">
    <name type="scientific">Sporisorium scitamineum</name>
    <dbReference type="NCBI Taxonomy" id="49012"/>
    <lineage>
        <taxon>Eukaryota</taxon>
        <taxon>Fungi</taxon>
        <taxon>Dikarya</taxon>
        <taxon>Basidiomycota</taxon>
        <taxon>Ustilaginomycotina</taxon>
        <taxon>Ustilaginomycetes</taxon>
        <taxon>Ustilaginales</taxon>
        <taxon>Ustilaginaceae</taxon>
        <taxon>Sporisorium</taxon>
    </lineage>
</organism>
<feature type="region of interest" description="Disordered" evidence="1">
    <location>
        <begin position="149"/>
        <end position="187"/>
    </location>
</feature>
<feature type="compositionally biased region" description="Polar residues" evidence="1">
    <location>
        <begin position="476"/>
        <end position="489"/>
    </location>
</feature>
<dbReference type="EMBL" id="LK056650">
    <property type="protein sequence ID" value="CDS81966.1"/>
    <property type="molecule type" value="Genomic_DNA"/>
</dbReference>
<feature type="region of interest" description="Disordered" evidence="1">
    <location>
        <begin position="465"/>
        <end position="517"/>
    </location>
</feature>
<evidence type="ECO:0000256" key="1">
    <source>
        <dbReference type="SAM" id="MobiDB-lite"/>
    </source>
</evidence>
<feature type="region of interest" description="Disordered" evidence="1">
    <location>
        <begin position="1"/>
        <end position="23"/>
    </location>
</feature>
<protein>
    <submittedName>
        <fullName evidence="2">Uncharacterized protein</fullName>
    </submittedName>
</protein>
<dbReference type="InterPro" id="IPR006594">
    <property type="entry name" value="LisH"/>
</dbReference>
<dbReference type="PROSITE" id="PS50896">
    <property type="entry name" value="LISH"/>
    <property type="match status" value="1"/>
</dbReference>
<reference evidence="2" key="1">
    <citation type="submission" date="2014-06" db="EMBL/GenBank/DDBJ databases">
        <authorList>
            <person name="Ju J."/>
            <person name="Zhang J."/>
        </authorList>
    </citation>
    <scope>NUCLEOTIDE SEQUENCE</scope>
    <source>
        <strain evidence="2">SscI8</strain>
    </source>
</reference>
<feature type="compositionally biased region" description="Polar residues" evidence="1">
    <location>
        <begin position="351"/>
        <end position="379"/>
    </location>
</feature>
<feature type="compositionally biased region" description="Low complexity" evidence="1">
    <location>
        <begin position="386"/>
        <end position="399"/>
    </location>
</feature>